<evidence type="ECO:0000313" key="8">
    <source>
        <dbReference type="Proteomes" id="UP000304148"/>
    </source>
</evidence>
<dbReference type="Proteomes" id="UP000304148">
    <property type="component" value="Chromosome"/>
</dbReference>
<dbReference type="GO" id="GO:0000166">
    <property type="term" value="F:nucleotide binding"/>
    <property type="evidence" value="ECO:0007669"/>
    <property type="project" value="UniProtKB-KW"/>
</dbReference>
<proteinExistence type="inferred from homology"/>
<dbReference type="PRINTS" id="PR01607">
    <property type="entry name" value="APYRASEFAMLY"/>
</dbReference>
<keyword evidence="3 4" id="KW-0732">Signal</keyword>
<dbReference type="InterPro" id="IPR029052">
    <property type="entry name" value="Metallo-depent_PP-like"/>
</dbReference>
<dbReference type="AlphaFoldDB" id="A0A383RJX5"/>
<dbReference type="GO" id="GO:0030288">
    <property type="term" value="C:outer membrane-bounded periplasmic space"/>
    <property type="evidence" value="ECO:0007669"/>
    <property type="project" value="TreeGrafter"/>
</dbReference>
<dbReference type="PANTHER" id="PTHR11575:SF24">
    <property type="entry name" value="5'-NUCLEOTIDASE"/>
    <property type="match status" value="1"/>
</dbReference>
<dbReference type="EMBL" id="LS992241">
    <property type="protein sequence ID" value="SYX87335.1"/>
    <property type="molecule type" value="Genomic_DNA"/>
</dbReference>
<dbReference type="Pfam" id="PF02872">
    <property type="entry name" value="5_nucleotid_C"/>
    <property type="match status" value="1"/>
</dbReference>
<evidence type="ECO:0000259" key="5">
    <source>
        <dbReference type="Pfam" id="PF00149"/>
    </source>
</evidence>
<feature type="domain" description="Calcineurin-like phosphoesterase" evidence="5">
    <location>
        <begin position="153"/>
        <end position="356"/>
    </location>
</feature>
<comment type="subcellular location">
    <subcellularLocation>
        <location evidence="1">Secreted</location>
    </subcellularLocation>
</comment>
<evidence type="ECO:0000256" key="4">
    <source>
        <dbReference type="RuleBase" id="RU362119"/>
    </source>
</evidence>
<dbReference type="GO" id="GO:0016787">
    <property type="term" value="F:hydrolase activity"/>
    <property type="evidence" value="ECO:0007669"/>
    <property type="project" value="UniProtKB-KW"/>
</dbReference>
<evidence type="ECO:0000313" key="7">
    <source>
        <dbReference type="EMBL" id="SYX87335.1"/>
    </source>
</evidence>
<accession>A0A383RJX5</accession>
<reference evidence="8" key="1">
    <citation type="submission" date="2018-08" db="EMBL/GenBank/DDBJ databases">
        <authorList>
            <person name="Chevrot R."/>
        </authorList>
    </citation>
    <scope>NUCLEOTIDE SEQUENCE [LARGE SCALE GENOMIC DNA]</scope>
</reference>
<dbReference type="Pfam" id="PF00149">
    <property type="entry name" value="Metallophos"/>
    <property type="match status" value="1"/>
</dbReference>
<feature type="domain" description="5'-Nucleotidase C-terminal" evidence="6">
    <location>
        <begin position="429"/>
        <end position="588"/>
    </location>
</feature>
<evidence type="ECO:0000256" key="3">
    <source>
        <dbReference type="ARBA" id="ARBA00022729"/>
    </source>
</evidence>
<name>A0A383RJX5_PAEAL</name>
<sequence length="622" mass="67920">MNKKKLGTAAVLTTLISTLFAGSLFAAPVNPINHLEWMQSKSYITGSNDGLALDRPVTLAEAVAMIARVQDKEKEVKAIDPSIQGWAAKALTWAKQNNIVDAAQWKELHRPVPAATLQAVAKKAGLDVAVTGDTVTREQFFTALGDSITTHITLGHTNDTHGHMLEDEKAKEMGYAKLATLMKELRAENPNSMVLDAGDMIQGTIYVNLSKGETATKLANALGYDFMASGNHEYDFGYEQLTKLTKMFKFPVLAANVFDAQGKNLLQPYVMKEIGGKKFAILGLVTADTPIVTHPDNVKGLTFKDPIEVAKEWVPKLREEADHVIVLCHTGISYDREMAKQVPGIDIIVGGHTHTPVDQPELVNGTYIVQDWEYAKSLGRVDLYYHGKDLVHFSGGLIKYDEATKPDPEVAAIVESLKKETDSLLNEKIATASVDLDGDRARVRKQETIMGNLVADAMLARTRTMPGFEADLAITNSGGIRTTIMKGDITKRNLYDVLPFPNTLAVVEAKGSDLTAALENGVSEIEAGSGRFPQVAGITFSFDIKKPKGSRVSDVKVGGKAVEADKTYRVAVNDFLIAGGDGYAMFKDKKSLDTGVTLYEVVEQYMKEKKDITAKIEQRIKQ</sequence>
<dbReference type="CDD" id="cd00845">
    <property type="entry name" value="MPP_UshA_N_like"/>
    <property type="match status" value="1"/>
</dbReference>
<feature type="chain" id="PRO_5016478185" evidence="4">
    <location>
        <begin position="27"/>
        <end position="622"/>
    </location>
</feature>
<dbReference type="GO" id="GO:0009166">
    <property type="term" value="P:nucleotide catabolic process"/>
    <property type="evidence" value="ECO:0007669"/>
    <property type="project" value="InterPro"/>
</dbReference>
<keyword evidence="2" id="KW-0964">Secreted</keyword>
<dbReference type="SUPFAM" id="SSF55816">
    <property type="entry name" value="5'-nucleotidase (syn. UDP-sugar hydrolase), C-terminal domain"/>
    <property type="match status" value="1"/>
</dbReference>
<keyword evidence="4" id="KW-0547">Nucleotide-binding</keyword>
<dbReference type="InterPro" id="IPR036907">
    <property type="entry name" value="5'-Nucleotdase_C_sf"/>
</dbReference>
<organism evidence="7 8">
    <name type="scientific">Paenibacillus alvei</name>
    <name type="common">Bacillus alvei</name>
    <dbReference type="NCBI Taxonomy" id="44250"/>
    <lineage>
        <taxon>Bacteria</taxon>
        <taxon>Bacillati</taxon>
        <taxon>Bacillota</taxon>
        <taxon>Bacilli</taxon>
        <taxon>Bacillales</taxon>
        <taxon>Paenibacillaceae</taxon>
        <taxon>Paenibacillus</taxon>
    </lineage>
</organism>
<dbReference type="InterPro" id="IPR004843">
    <property type="entry name" value="Calcineurin-like_PHP"/>
</dbReference>
<dbReference type="InterPro" id="IPR008334">
    <property type="entry name" value="5'-Nucleotdase_C"/>
</dbReference>
<dbReference type="GO" id="GO:0005576">
    <property type="term" value="C:extracellular region"/>
    <property type="evidence" value="ECO:0007669"/>
    <property type="project" value="UniProtKB-SubCell"/>
</dbReference>
<dbReference type="Gene3D" id="3.60.21.10">
    <property type="match status" value="1"/>
</dbReference>
<feature type="signal peptide" evidence="4">
    <location>
        <begin position="1"/>
        <end position="26"/>
    </location>
</feature>
<comment type="similarity">
    <text evidence="4">Belongs to the 5'-nucleotidase family.</text>
</comment>
<keyword evidence="4" id="KW-0378">Hydrolase</keyword>
<evidence type="ECO:0000256" key="2">
    <source>
        <dbReference type="ARBA" id="ARBA00022525"/>
    </source>
</evidence>
<protein>
    <submittedName>
        <fullName evidence="7">5'-nucleotidase</fullName>
    </submittedName>
</protein>
<dbReference type="Gene3D" id="3.90.780.10">
    <property type="entry name" value="5'-Nucleotidase, C-terminal domain"/>
    <property type="match status" value="1"/>
</dbReference>
<gene>
    <name evidence="7" type="ORF">PBLR_15765</name>
</gene>
<evidence type="ECO:0000259" key="6">
    <source>
        <dbReference type="Pfam" id="PF02872"/>
    </source>
</evidence>
<dbReference type="FunFam" id="3.90.780.10:FF:000004">
    <property type="entry name" value="UDP-sugar hydrolase, putative"/>
    <property type="match status" value="1"/>
</dbReference>
<dbReference type="RefSeq" id="WP_138188960.1">
    <property type="nucleotide sequence ID" value="NZ_LS992241.1"/>
</dbReference>
<dbReference type="PANTHER" id="PTHR11575">
    <property type="entry name" value="5'-NUCLEOTIDASE-RELATED"/>
    <property type="match status" value="1"/>
</dbReference>
<evidence type="ECO:0000256" key="1">
    <source>
        <dbReference type="ARBA" id="ARBA00004613"/>
    </source>
</evidence>
<dbReference type="InterPro" id="IPR006179">
    <property type="entry name" value="5_nucleotidase/apyrase"/>
</dbReference>
<dbReference type="SUPFAM" id="SSF56300">
    <property type="entry name" value="Metallo-dependent phosphatases"/>
    <property type="match status" value="1"/>
</dbReference>